<organism evidence="2 3">
    <name type="scientific">Mesorhabditis spiculigera</name>
    <dbReference type="NCBI Taxonomy" id="96644"/>
    <lineage>
        <taxon>Eukaryota</taxon>
        <taxon>Metazoa</taxon>
        <taxon>Ecdysozoa</taxon>
        <taxon>Nematoda</taxon>
        <taxon>Chromadorea</taxon>
        <taxon>Rhabditida</taxon>
        <taxon>Rhabditina</taxon>
        <taxon>Rhabditomorpha</taxon>
        <taxon>Rhabditoidea</taxon>
        <taxon>Rhabditidae</taxon>
        <taxon>Mesorhabditinae</taxon>
        <taxon>Mesorhabditis</taxon>
    </lineage>
</organism>
<dbReference type="EMBL" id="CATQJA010002656">
    <property type="protein sequence ID" value="CAJ0579381.1"/>
    <property type="molecule type" value="Genomic_DNA"/>
</dbReference>
<gene>
    <name evidence="2" type="ORF">MSPICULIGERA_LOCUS17600</name>
</gene>
<reference evidence="2" key="1">
    <citation type="submission" date="2023-06" db="EMBL/GenBank/DDBJ databases">
        <authorList>
            <person name="Delattre M."/>
        </authorList>
    </citation>
    <scope>NUCLEOTIDE SEQUENCE</scope>
    <source>
        <strain evidence="2">AF72</strain>
    </source>
</reference>
<feature type="region of interest" description="Disordered" evidence="1">
    <location>
        <begin position="142"/>
        <end position="166"/>
    </location>
</feature>
<evidence type="ECO:0000256" key="1">
    <source>
        <dbReference type="SAM" id="MobiDB-lite"/>
    </source>
</evidence>
<sequence>MWRRQRAAEGDGGWRLRPARGPPRACQPTCRVGTSKRMVGEFEMSDERNLKKDYMIVARFLKQHGSLGDPSFEKVLGWAGVLERPRLRVWAVEQLRTDQPGPATETADTNHEMLALLKRKGRYMRKWILQINTEAGAQIPMPSQVLEPVEASPVESSDDSAVEAGN</sequence>
<feature type="region of interest" description="Disordered" evidence="1">
    <location>
        <begin position="1"/>
        <end position="30"/>
    </location>
</feature>
<name>A0AA36D2B6_9BILA</name>
<dbReference type="AlphaFoldDB" id="A0AA36D2B6"/>
<evidence type="ECO:0000313" key="2">
    <source>
        <dbReference type="EMBL" id="CAJ0579381.1"/>
    </source>
</evidence>
<feature type="non-terminal residue" evidence="2">
    <location>
        <position position="166"/>
    </location>
</feature>
<evidence type="ECO:0000313" key="3">
    <source>
        <dbReference type="Proteomes" id="UP001177023"/>
    </source>
</evidence>
<feature type="compositionally biased region" description="Acidic residues" evidence="1">
    <location>
        <begin position="156"/>
        <end position="166"/>
    </location>
</feature>
<proteinExistence type="predicted"/>
<protein>
    <submittedName>
        <fullName evidence="2">Uncharacterized protein</fullName>
    </submittedName>
</protein>
<dbReference type="Proteomes" id="UP001177023">
    <property type="component" value="Unassembled WGS sequence"/>
</dbReference>
<feature type="compositionally biased region" description="Basic and acidic residues" evidence="1">
    <location>
        <begin position="1"/>
        <end position="14"/>
    </location>
</feature>
<keyword evidence="3" id="KW-1185">Reference proteome</keyword>
<comment type="caution">
    <text evidence="2">The sequence shown here is derived from an EMBL/GenBank/DDBJ whole genome shotgun (WGS) entry which is preliminary data.</text>
</comment>
<accession>A0AA36D2B6</accession>